<organism evidence="3 4">
    <name type="scientific">Rotaria socialis</name>
    <dbReference type="NCBI Taxonomy" id="392032"/>
    <lineage>
        <taxon>Eukaryota</taxon>
        <taxon>Metazoa</taxon>
        <taxon>Spiralia</taxon>
        <taxon>Gnathifera</taxon>
        <taxon>Rotifera</taxon>
        <taxon>Eurotatoria</taxon>
        <taxon>Bdelloidea</taxon>
        <taxon>Philodinida</taxon>
        <taxon>Philodinidae</taxon>
        <taxon>Rotaria</taxon>
    </lineage>
</organism>
<evidence type="ECO:0000256" key="1">
    <source>
        <dbReference type="SAM" id="SignalP"/>
    </source>
</evidence>
<name>A0A821MMZ5_9BILA</name>
<evidence type="ECO:0000313" key="4">
    <source>
        <dbReference type="Proteomes" id="UP000663838"/>
    </source>
</evidence>
<comment type="caution">
    <text evidence="3">The sequence shown here is derived from an EMBL/GenBank/DDBJ whole genome shotgun (WGS) entry which is preliminary data.</text>
</comment>
<evidence type="ECO:0000313" key="3">
    <source>
        <dbReference type="EMBL" id="CAF4772792.1"/>
    </source>
</evidence>
<accession>A0A821MMZ5</accession>
<evidence type="ECO:0000313" key="2">
    <source>
        <dbReference type="EMBL" id="CAF3664420.1"/>
    </source>
</evidence>
<dbReference type="AlphaFoldDB" id="A0A821MMZ5"/>
<reference evidence="3" key="1">
    <citation type="submission" date="2021-02" db="EMBL/GenBank/DDBJ databases">
        <authorList>
            <person name="Nowell W R."/>
        </authorList>
    </citation>
    <scope>NUCLEOTIDE SEQUENCE</scope>
</reference>
<feature type="chain" id="PRO_5035623440" evidence="1">
    <location>
        <begin position="18"/>
        <end position="289"/>
    </location>
</feature>
<dbReference type="EMBL" id="CAJNYV010004302">
    <property type="protein sequence ID" value="CAF3664420.1"/>
    <property type="molecule type" value="Genomic_DNA"/>
</dbReference>
<sequence>MKYFIIVLIVSINVTCGLLLSADDLESKWDSFKVTWGPNSFDPEYFVKQPRTIAEAKQNNYQQISDQCEGNFLGQRFMKLNDYGAILIYDNQGTIAGVQMGIPVSMITDKFYQYFTQKMFNRDTIAGVDLYILTAYFVDPRTICQSGRNPSHLNRDGTGTGLWLQNGSNPIRDSIEMPLYDNTVSNTKWAKGACLPTMGYHYWYDNRLDKSCDEFFPAFLLYNKNKLAGFGWIVIGKFEFTKRTEFPPITALTSLQEPFPICIKKRFEEAGGVTAMHHFFNNQTWNILC</sequence>
<protein>
    <submittedName>
        <fullName evidence="3">Uncharacterized protein</fullName>
    </submittedName>
</protein>
<feature type="signal peptide" evidence="1">
    <location>
        <begin position="1"/>
        <end position="17"/>
    </location>
</feature>
<keyword evidence="1" id="KW-0732">Signal</keyword>
<proteinExistence type="predicted"/>
<dbReference type="Proteomes" id="UP000663865">
    <property type="component" value="Unassembled WGS sequence"/>
</dbReference>
<gene>
    <name evidence="2" type="ORF">KIK155_LOCUS24249</name>
    <name evidence="3" type="ORF">TOA249_LOCUS21689</name>
</gene>
<dbReference type="EMBL" id="CAJOBS010001898">
    <property type="protein sequence ID" value="CAF4772792.1"/>
    <property type="molecule type" value="Genomic_DNA"/>
</dbReference>
<dbReference type="Proteomes" id="UP000663838">
    <property type="component" value="Unassembled WGS sequence"/>
</dbReference>